<proteinExistence type="predicted"/>
<organism evidence="2">
    <name type="scientific">bioreactor metagenome</name>
    <dbReference type="NCBI Taxonomy" id="1076179"/>
    <lineage>
        <taxon>unclassified sequences</taxon>
        <taxon>metagenomes</taxon>
        <taxon>ecological metagenomes</taxon>
    </lineage>
</organism>
<gene>
    <name evidence="2" type="ORF">SDC9_95954</name>
</gene>
<evidence type="ECO:0000313" key="2">
    <source>
        <dbReference type="EMBL" id="MPM49226.1"/>
    </source>
</evidence>
<feature type="compositionally biased region" description="Basic and acidic residues" evidence="1">
    <location>
        <begin position="44"/>
        <end position="54"/>
    </location>
</feature>
<reference evidence="2" key="1">
    <citation type="submission" date="2019-08" db="EMBL/GenBank/DDBJ databases">
        <authorList>
            <person name="Kucharzyk K."/>
            <person name="Murdoch R.W."/>
            <person name="Higgins S."/>
            <person name="Loffler F."/>
        </authorList>
    </citation>
    <scope>NUCLEOTIDE SEQUENCE</scope>
</reference>
<sequence>MMEIARIEVRRFRFQVINSKDGGSHGQAISVQDTDVECGFGVGDDGHGGRRGADGGRPGSGRAGVCDEVCRNLSFAAPAFSYSGQRSGGVGGVSFCERSQSVRSTLPGDDARR</sequence>
<evidence type="ECO:0000256" key="1">
    <source>
        <dbReference type="SAM" id="MobiDB-lite"/>
    </source>
</evidence>
<accession>A0A645A8H8</accession>
<comment type="caution">
    <text evidence="2">The sequence shown here is derived from an EMBL/GenBank/DDBJ whole genome shotgun (WGS) entry which is preliminary data.</text>
</comment>
<name>A0A645A8H8_9ZZZZ</name>
<dbReference type="AlphaFoldDB" id="A0A645A8H8"/>
<feature type="region of interest" description="Disordered" evidence="1">
    <location>
        <begin position="40"/>
        <end position="61"/>
    </location>
</feature>
<protein>
    <submittedName>
        <fullName evidence="2">Uncharacterized protein</fullName>
    </submittedName>
</protein>
<dbReference type="EMBL" id="VSSQ01012433">
    <property type="protein sequence ID" value="MPM49226.1"/>
    <property type="molecule type" value="Genomic_DNA"/>
</dbReference>